<feature type="transmembrane region" description="Helical" evidence="9">
    <location>
        <begin position="406"/>
        <end position="426"/>
    </location>
</feature>
<feature type="transmembrane region" description="Helical" evidence="9">
    <location>
        <begin position="352"/>
        <end position="373"/>
    </location>
</feature>
<protein>
    <submittedName>
        <fullName evidence="11">ABC-2 transporter permease</fullName>
    </submittedName>
</protein>
<accession>A0A437LH22</accession>
<keyword evidence="3" id="KW-0813">Transport</keyword>
<dbReference type="RefSeq" id="WP_127683088.1">
    <property type="nucleotide sequence ID" value="NZ_SACM01000003.1"/>
</dbReference>
<name>A0A437LH22_9BURK</name>
<dbReference type="PANTHER" id="PTHR30294:SF38">
    <property type="entry name" value="TRANSPORT PERMEASE PROTEIN"/>
    <property type="match status" value="1"/>
</dbReference>
<evidence type="ECO:0000313" key="12">
    <source>
        <dbReference type="Proteomes" id="UP000288587"/>
    </source>
</evidence>
<dbReference type="AlphaFoldDB" id="A0A437LH22"/>
<keyword evidence="12" id="KW-1185">Reference proteome</keyword>
<reference evidence="11 12" key="1">
    <citation type="submission" date="2019-01" db="EMBL/GenBank/DDBJ databases">
        <authorList>
            <person name="Chen W.-M."/>
        </authorList>
    </citation>
    <scope>NUCLEOTIDE SEQUENCE [LARGE SCALE GENOMIC DNA]</scope>
    <source>
        <strain evidence="11 12">CCP-18</strain>
    </source>
</reference>
<dbReference type="InterPro" id="IPR047817">
    <property type="entry name" value="ABC2_TM_bact-type"/>
</dbReference>
<feature type="transmembrane region" description="Helical" evidence="9">
    <location>
        <begin position="288"/>
        <end position="312"/>
    </location>
</feature>
<keyword evidence="6 9" id="KW-1133">Transmembrane helix</keyword>
<feature type="transmembrane region" description="Helical" evidence="9">
    <location>
        <begin position="318"/>
        <end position="340"/>
    </location>
</feature>
<evidence type="ECO:0000256" key="8">
    <source>
        <dbReference type="SAM" id="MobiDB-lite"/>
    </source>
</evidence>
<dbReference type="OrthoDB" id="63188at2"/>
<comment type="caution">
    <text evidence="11">The sequence shown here is derived from an EMBL/GenBank/DDBJ whole genome shotgun (WGS) entry which is preliminary data.</text>
</comment>
<evidence type="ECO:0000256" key="6">
    <source>
        <dbReference type="ARBA" id="ARBA00022989"/>
    </source>
</evidence>
<gene>
    <name evidence="11" type="ORF">EOD73_11155</name>
</gene>
<dbReference type="InterPro" id="IPR051449">
    <property type="entry name" value="ABC-2_transporter_component"/>
</dbReference>
<dbReference type="Gene3D" id="3.40.1710.10">
    <property type="entry name" value="abc type-2 transporter like domain"/>
    <property type="match status" value="1"/>
</dbReference>
<feature type="region of interest" description="Disordered" evidence="8">
    <location>
        <begin position="159"/>
        <end position="179"/>
    </location>
</feature>
<evidence type="ECO:0000256" key="2">
    <source>
        <dbReference type="ARBA" id="ARBA00007783"/>
    </source>
</evidence>
<evidence type="ECO:0000256" key="5">
    <source>
        <dbReference type="ARBA" id="ARBA00022692"/>
    </source>
</evidence>
<sequence length="432" mass="44996">MSPAFFALVRKDLRLFLQDRRALVLNLLAPVLIAAFFGSLFGGSGSAGKPSRIPVAVTDLDGSPSSAKVLAGLQAHANLSVQVLPAGQAAAQVRKGELRAAITLPAGFGAQAGRAMFGAGPAPEIVVTHDPSQSMVLPMVEGLLSQSVMQVVGQDAMSPSGSTFRELRQQAESAEGLPDAQREDLAAMFRSIEKVQAQAAPASGAASSGAVGGLRQPFALRAVEASAGSGPAQGYNGYAHSFGGMGVQFILMLGVDIGVGLLLMRRMDLWKRLRAAPLGRASLLGSRMASATLIAFGLFVAILAVGMGVFGVRVHGSALGLLAILLAFSVLTATFGLMVAALGRTPEATRGLAIMVTLLMVMLGGAWVPSFIFPEWLQTVTLFVPTRWAVDGIDAMTWRGLGLEAALQPTAVLLAFSAAFAAVALWRFRWDE</sequence>
<dbReference type="PANTHER" id="PTHR30294">
    <property type="entry name" value="MEMBRANE COMPONENT OF ABC TRANSPORTER YHHJ-RELATED"/>
    <property type="match status" value="1"/>
</dbReference>
<keyword evidence="4" id="KW-1003">Cell membrane</keyword>
<keyword evidence="7 9" id="KW-0472">Membrane</keyword>
<proteinExistence type="inferred from homology"/>
<dbReference type="GO" id="GO:0140359">
    <property type="term" value="F:ABC-type transporter activity"/>
    <property type="evidence" value="ECO:0007669"/>
    <property type="project" value="InterPro"/>
</dbReference>
<dbReference type="Proteomes" id="UP000288587">
    <property type="component" value="Unassembled WGS sequence"/>
</dbReference>
<keyword evidence="5 9" id="KW-0812">Transmembrane</keyword>
<evidence type="ECO:0000256" key="3">
    <source>
        <dbReference type="ARBA" id="ARBA00022448"/>
    </source>
</evidence>
<evidence type="ECO:0000313" key="11">
    <source>
        <dbReference type="EMBL" id="RVT84687.1"/>
    </source>
</evidence>
<feature type="transmembrane region" description="Helical" evidence="9">
    <location>
        <begin position="242"/>
        <end position="264"/>
    </location>
</feature>
<evidence type="ECO:0000256" key="7">
    <source>
        <dbReference type="ARBA" id="ARBA00023136"/>
    </source>
</evidence>
<evidence type="ECO:0000259" key="10">
    <source>
        <dbReference type="PROSITE" id="PS51012"/>
    </source>
</evidence>
<evidence type="ECO:0000256" key="1">
    <source>
        <dbReference type="ARBA" id="ARBA00004651"/>
    </source>
</evidence>
<comment type="subcellular location">
    <subcellularLocation>
        <location evidence="1">Cell membrane</location>
        <topology evidence="1">Multi-pass membrane protein</topology>
    </subcellularLocation>
</comment>
<feature type="transmembrane region" description="Helical" evidence="9">
    <location>
        <begin position="21"/>
        <end position="42"/>
    </location>
</feature>
<evidence type="ECO:0000256" key="9">
    <source>
        <dbReference type="SAM" id="Phobius"/>
    </source>
</evidence>
<dbReference type="EMBL" id="SACM01000003">
    <property type="protein sequence ID" value="RVT84687.1"/>
    <property type="molecule type" value="Genomic_DNA"/>
</dbReference>
<feature type="domain" description="ABC transmembrane type-2" evidence="10">
    <location>
        <begin position="204"/>
        <end position="431"/>
    </location>
</feature>
<dbReference type="GO" id="GO:0005886">
    <property type="term" value="C:plasma membrane"/>
    <property type="evidence" value="ECO:0007669"/>
    <property type="project" value="UniProtKB-SubCell"/>
</dbReference>
<comment type="similarity">
    <text evidence="2">Belongs to the ABC-2 integral membrane protein family.</text>
</comment>
<dbReference type="Pfam" id="PF12698">
    <property type="entry name" value="ABC2_membrane_3"/>
    <property type="match status" value="1"/>
</dbReference>
<organism evidence="11 12">
    <name type="scientific">Inhella crocodyli</name>
    <dbReference type="NCBI Taxonomy" id="2499851"/>
    <lineage>
        <taxon>Bacteria</taxon>
        <taxon>Pseudomonadati</taxon>
        <taxon>Pseudomonadota</taxon>
        <taxon>Betaproteobacteria</taxon>
        <taxon>Burkholderiales</taxon>
        <taxon>Sphaerotilaceae</taxon>
        <taxon>Inhella</taxon>
    </lineage>
</organism>
<dbReference type="PROSITE" id="PS51012">
    <property type="entry name" value="ABC_TM2"/>
    <property type="match status" value="1"/>
</dbReference>
<dbReference type="InterPro" id="IPR013525">
    <property type="entry name" value="ABC2_TM"/>
</dbReference>
<evidence type="ECO:0000256" key="4">
    <source>
        <dbReference type="ARBA" id="ARBA00022475"/>
    </source>
</evidence>